<dbReference type="InterPro" id="IPR050223">
    <property type="entry name" value="D-isomer_2-hydroxyacid_DH"/>
</dbReference>
<gene>
    <name evidence="7" type="ORF">AWB69_07122</name>
</gene>
<proteinExistence type="inferred from homology"/>
<evidence type="ECO:0000256" key="1">
    <source>
        <dbReference type="ARBA" id="ARBA00022857"/>
    </source>
</evidence>
<evidence type="ECO:0000256" key="3">
    <source>
        <dbReference type="ARBA" id="ARBA00023027"/>
    </source>
</evidence>
<name>A0A158J4T5_9BURK</name>
<accession>A0A158J4T5</accession>
<dbReference type="RefSeq" id="WP_062091314.1">
    <property type="nucleotide sequence ID" value="NZ_FCOK02000070.1"/>
</dbReference>
<reference evidence="7 8" key="1">
    <citation type="submission" date="2016-01" db="EMBL/GenBank/DDBJ databases">
        <authorList>
            <person name="Oliw E.H."/>
        </authorList>
    </citation>
    <scope>NUCLEOTIDE SEQUENCE [LARGE SCALE GENOMIC DNA]</scope>
    <source>
        <strain evidence="7">LMG 27134</strain>
    </source>
</reference>
<keyword evidence="1" id="KW-0521">NADP</keyword>
<dbReference type="SUPFAM" id="SSF51735">
    <property type="entry name" value="NAD(P)-binding Rossmann-fold domains"/>
    <property type="match status" value="1"/>
</dbReference>
<dbReference type="AlphaFoldDB" id="A0A158J4T5"/>
<dbReference type="GO" id="GO:0016618">
    <property type="term" value="F:hydroxypyruvate reductase [NAD(P)H] activity"/>
    <property type="evidence" value="ECO:0007669"/>
    <property type="project" value="TreeGrafter"/>
</dbReference>
<dbReference type="GO" id="GO:0051287">
    <property type="term" value="F:NAD binding"/>
    <property type="evidence" value="ECO:0007669"/>
    <property type="project" value="InterPro"/>
</dbReference>
<evidence type="ECO:0000313" key="7">
    <source>
        <dbReference type="EMBL" id="SAL63473.1"/>
    </source>
</evidence>
<organism evidence="7 8">
    <name type="scientific">Caballeronia udeis</name>
    <dbReference type="NCBI Taxonomy" id="1232866"/>
    <lineage>
        <taxon>Bacteria</taxon>
        <taxon>Pseudomonadati</taxon>
        <taxon>Pseudomonadota</taxon>
        <taxon>Betaproteobacteria</taxon>
        <taxon>Burkholderiales</taxon>
        <taxon>Burkholderiaceae</taxon>
        <taxon>Caballeronia</taxon>
    </lineage>
</organism>
<dbReference type="InterPro" id="IPR006140">
    <property type="entry name" value="D-isomer_DH_NAD-bd"/>
</dbReference>
<sequence length="323" mass="33841">MRGLTRSAAGKPTVVLVVPILPSMLEMLEKEFTVFRLWEAPESNAALASWAESAQALVTSADGPVNARLLDALPNLKIVSTMSTGLDHIDLDAARAGGIAVTNTPEVTAEAVADLAMALVLHVAYQIAPGRHSACARGSLEALPPPRRSVAGTCVGILGLGCVGLAFARRAQAFGMRISYYEPRRKPDVGYAYCSDLEVLARHVDYLVITAPGGTATRHLVDARVLAALGSGGTLINVGRGSIVDERALIDALSDGTLGAAALDVFAHEPHVPHELRALDNVVLLPHVGSATLEARAAMAQLVVDNLRAYFAGKVLLTPVVQA</sequence>
<dbReference type="PANTHER" id="PTHR10996">
    <property type="entry name" value="2-HYDROXYACID DEHYDROGENASE-RELATED"/>
    <property type="match status" value="1"/>
</dbReference>
<comment type="similarity">
    <text evidence="4">Belongs to the D-isomer specific 2-hydroxyacid dehydrogenase family.</text>
</comment>
<evidence type="ECO:0000256" key="2">
    <source>
        <dbReference type="ARBA" id="ARBA00023002"/>
    </source>
</evidence>
<dbReference type="Gene3D" id="3.40.50.720">
    <property type="entry name" value="NAD(P)-binding Rossmann-like Domain"/>
    <property type="match status" value="2"/>
</dbReference>
<dbReference type="OrthoDB" id="9805416at2"/>
<evidence type="ECO:0000256" key="4">
    <source>
        <dbReference type="RuleBase" id="RU003719"/>
    </source>
</evidence>
<keyword evidence="3" id="KW-0520">NAD</keyword>
<keyword evidence="2 4" id="KW-0560">Oxidoreductase</keyword>
<dbReference type="CDD" id="cd12156">
    <property type="entry name" value="HPPR"/>
    <property type="match status" value="1"/>
</dbReference>
<dbReference type="Pfam" id="PF02826">
    <property type="entry name" value="2-Hacid_dh_C"/>
    <property type="match status" value="1"/>
</dbReference>
<dbReference type="SUPFAM" id="SSF52283">
    <property type="entry name" value="Formate/glycerate dehydrogenase catalytic domain-like"/>
    <property type="match status" value="1"/>
</dbReference>
<dbReference type="InterPro" id="IPR036291">
    <property type="entry name" value="NAD(P)-bd_dom_sf"/>
</dbReference>
<protein>
    <submittedName>
        <fullName evidence="7">D-isomer specific 2-hydroxyacid dehydrogenase</fullName>
    </submittedName>
</protein>
<dbReference type="Proteomes" id="UP000054683">
    <property type="component" value="Unassembled WGS sequence"/>
</dbReference>
<evidence type="ECO:0000313" key="8">
    <source>
        <dbReference type="Proteomes" id="UP000054683"/>
    </source>
</evidence>
<feature type="domain" description="D-isomer specific 2-hydroxyacid dehydrogenase catalytic" evidence="5">
    <location>
        <begin position="15"/>
        <end position="320"/>
    </location>
</feature>
<dbReference type="EMBL" id="FCOK02000070">
    <property type="protein sequence ID" value="SAL63473.1"/>
    <property type="molecule type" value="Genomic_DNA"/>
</dbReference>
<feature type="domain" description="D-isomer specific 2-hydroxyacid dehydrogenase NAD-binding" evidence="6">
    <location>
        <begin position="118"/>
        <end position="289"/>
    </location>
</feature>
<evidence type="ECO:0000259" key="6">
    <source>
        <dbReference type="Pfam" id="PF02826"/>
    </source>
</evidence>
<dbReference type="GO" id="GO:0005829">
    <property type="term" value="C:cytosol"/>
    <property type="evidence" value="ECO:0007669"/>
    <property type="project" value="TreeGrafter"/>
</dbReference>
<evidence type="ECO:0000259" key="5">
    <source>
        <dbReference type="Pfam" id="PF00389"/>
    </source>
</evidence>
<dbReference type="InterPro" id="IPR006139">
    <property type="entry name" value="D-isomer_2_OHA_DH_cat_dom"/>
</dbReference>
<dbReference type="PANTHER" id="PTHR10996:SF178">
    <property type="entry name" value="2-HYDROXYACID DEHYDROGENASE YGL185C-RELATED"/>
    <property type="match status" value="1"/>
</dbReference>
<dbReference type="Pfam" id="PF00389">
    <property type="entry name" value="2-Hacid_dh"/>
    <property type="match status" value="1"/>
</dbReference>
<dbReference type="FunFam" id="3.40.50.720:FF:000213">
    <property type="entry name" value="Putative 2-hydroxyacid dehydrogenase"/>
    <property type="match status" value="1"/>
</dbReference>
<dbReference type="GO" id="GO:0030267">
    <property type="term" value="F:glyoxylate reductase (NADPH) activity"/>
    <property type="evidence" value="ECO:0007669"/>
    <property type="project" value="TreeGrafter"/>
</dbReference>